<evidence type="ECO:0000313" key="2">
    <source>
        <dbReference type="Proteomes" id="UP000663862"/>
    </source>
</evidence>
<evidence type="ECO:0000313" key="1">
    <source>
        <dbReference type="EMBL" id="CAF4580209.1"/>
    </source>
</evidence>
<accession>A0A821AFK9</accession>
<dbReference type="AlphaFoldDB" id="A0A821AFK9"/>
<proteinExistence type="predicted"/>
<organism evidence="1 2">
    <name type="scientific">Rotaria socialis</name>
    <dbReference type="NCBI Taxonomy" id="392032"/>
    <lineage>
        <taxon>Eukaryota</taxon>
        <taxon>Metazoa</taxon>
        <taxon>Spiralia</taxon>
        <taxon>Gnathifera</taxon>
        <taxon>Rotifera</taxon>
        <taxon>Eurotatoria</taxon>
        <taxon>Bdelloidea</taxon>
        <taxon>Philodinida</taxon>
        <taxon>Philodinidae</taxon>
        <taxon>Rotaria</taxon>
    </lineage>
</organism>
<sequence length="199" mass="22740">MWDFSTWARPFVNDICSDPFHPIDNRFQLECQTTIKVVPDALTEDCTFELLSSTSTSMNQTSVVVQQITFPMITSQQSIAAIDTDANYLTASILIPSSKSKGCNAFVHKLVKQTQNGNETNLVRKREVHKRIEADRREREKALSEELAKLIHNLIDSKSKNIPLHDLLKIAADLISDINLRRQNDRLRPSNLTNNEYHF</sequence>
<dbReference type="Proteomes" id="UP000663862">
    <property type="component" value="Unassembled WGS sequence"/>
</dbReference>
<comment type="caution">
    <text evidence="1">The sequence shown here is derived from an EMBL/GenBank/DDBJ whole genome shotgun (WGS) entry which is preliminary data.</text>
</comment>
<protein>
    <recommendedName>
        <fullName evidence="3">BHLH domain-containing protein</fullName>
    </recommendedName>
</protein>
<gene>
    <name evidence="1" type="ORF">TSG867_LOCUS26527</name>
</gene>
<reference evidence="1" key="1">
    <citation type="submission" date="2021-02" db="EMBL/GenBank/DDBJ databases">
        <authorList>
            <person name="Nowell W R."/>
        </authorList>
    </citation>
    <scope>NUCLEOTIDE SEQUENCE</scope>
</reference>
<name>A0A821AFK9_9BILA</name>
<dbReference type="EMBL" id="CAJOBQ010002809">
    <property type="protein sequence ID" value="CAF4580209.1"/>
    <property type="molecule type" value="Genomic_DNA"/>
</dbReference>
<evidence type="ECO:0008006" key="3">
    <source>
        <dbReference type="Google" id="ProtNLM"/>
    </source>
</evidence>